<keyword evidence="5 12" id="KW-0732">Signal</keyword>
<comment type="similarity">
    <text evidence="10 11">Belongs to the TonB-dependent receptor family.</text>
</comment>
<dbReference type="EMBL" id="QHHQ01000004">
    <property type="protein sequence ID" value="RAI00304.1"/>
    <property type="molecule type" value="Genomic_DNA"/>
</dbReference>
<evidence type="ECO:0000256" key="4">
    <source>
        <dbReference type="ARBA" id="ARBA00022692"/>
    </source>
</evidence>
<dbReference type="InterPro" id="IPR037066">
    <property type="entry name" value="Plug_dom_sf"/>
</dbReference>
<comment type="caution">
    <text evidence="15">The sequence shown here is derived from an EMBL/GenBank/DDBJ whole genome shotgun (WGS) entry which is preliminary data.</text>
</comment>
<dbReference type="InterPro" id="IPR036942">
    <property type="entry name" value="Beta-barrel_TonB_sf"/>
</dbReference>
<evidence type="ECO:0000256" key="7">
    <source>
        <dbReference type="ARBA" id="ARBA00023077"/>
    </source>
</evidence>
<sequence>MRQPVFGCSSRFALPLACAAALAAIPAHAPAYAQDGTSGVISLEEIVVTSNLTPTAERAVGSAVTIIDETELEDRKVRVVADVLRTVPGVTVNRTGVVGNQTQLRIRGAESNQTLVMIDGIEVNDPSGGSEFDFAHLLTQGVARIEVLRGPQSALYGSDAIGGVVNIVTRRADGTPTASGFFEGGTRATASGGLSAGGSVGKFDYFASFGGLRTEGFSSAAEWKGNHEKDGYENVTAFGKIGFQPIEALRFDAVGRLTSYSAESDDFIGGIGPVDGDGSSEGLQLFGRAQARLDLWDGRWRHTAGVARSRFDNDYLDGGIVTSSYLGTRTKFDYQSDLSLETPAASATHDLTFRLEHQIDAAEVDGYSTFDRSVGETSVVGQYRLGVWDRLFLTGSLRHDVNELFDDATTYRLTAAYNIDETGTKLRASYGTGVKNPTLFELYGYTDTYHGNPDLKPEEAAGWDVGIDQWLWRERLMVQATYFNQRITDLIQGSGETSVNVAGTSEIHGVELAVAATPVEGLTLRGSYTYTDGEDARGVRLTRRPMHQASLDANYRFWQERANVNIELLYTGEQTDLFYNADYSTRVVDLDPYVVVNAAASWDINENAQVYGRVENLFNTRYEQAYGYGSPGFSAVAGLRLSF</sequence>
<name>A0A8B2NT15_9HYPH</name>
<protein>
    <submittedName>
        <fullName evidence="15">TonB-dependent receptor</fullName>
    </submittedName>
</protein>
<reference evidence="15 16" key="1">
    <citation type="submission" date="2018-05" db="EMBL/GenBank/DDBJ databases">
        <title>Acuticoccus sediminis sp. nov., isolated from deep-sea sediment of Indian Ocean.</title>
        <authorList>
            <person name="Liu X."/>
            <person name="Lai Q."/>
            <person name="Du Y."/>
            <person name="Sun F."/>
            <person name="Zhang X."/>
            <person name="Wang S."/>
            <person name="Shao Z."/>
        </authorList>
    </citation>
    <scope>NUCLEOTIDE SEQUENCE [LARGE SCALE GENOMIC DNA]</scope>
    <source>
        <strain evidence="15 16">PTG4-2</strain>
    </source>
</reference>
<evidence type="ECO:0000256" key="10">
    <source>
        <dbReference type="PROSITE-ProRule" id="PRU01360"/>
    </source>
</evidence>
<dbReference type="Gene3D" id="2.40.170.20">
    <property type="entry name" value="TonB-dependent receptor, beta-barrel domain"/>
    <property type="match status" value="1"/>
</dbReference>
<keyword evidence="16" id="KW-1185">Reference proteome</keyword>
<feature type="chain" id="PRO_5032851901" evidence="12">
    <location>
        <begin position="34"/>
        <end position="643"/>
    </location>
</feature>
<evidence type="ECO:0000313" key="16">
    <source>
        <dbReference type="Proteomes" id="UP000249590"/>
    </source>
</evidence>
<evidence type="ECO:0000256" key="6">
    <source>
        <dbReference type="ARBA" id="ARBA00023065"/>
    </source>
</evidence>
<evidence type="ECO:0000256" key="5">
    <source>
        <dbReference type="ARBA" id="ARBA00022729"/>
    </source>
</evidence>
<dbReference type="Gene3D" id="2.170.130.10">
    <property type="entry name" value="TonB-dependent receptor, plug domain"/>
    <property type="match status" value="1"/>
</dbReference>
<dbReference type="AlphaFoldDB" id="A0A8B2NT15"/>
<dbReference type="CDD" id="cd01347">
    <property type="entry name" value="ligand_gated_channel"/>
    <property type="match status" value="1"/>
</dbReference>
<keyword evidence="4 10" id="KW-0812">Transmembrane</keyword>
<feature type="domain" description="TonB-dependent receptor-like beta-barrel" evidence="13">
    <location>
        <begin position="266"/>
        <end position="617"/>
    </location>
</feature>
<dbReference type="RefSeq" id="WP_111349072.1">
    <property type="nucleotide sequence ID" value="NZ_QHHQ01000004.1"/>
</dbReference>
<dbReference type="Pfam" id="PF00593">
    <property type="entry name" value="TonB_dep_Rec_b-barrel"/>
    <property type="match status" value="1"/>
</dbReference>
<dbReference type="SUPFAM" id="SSF56935">
    <property type="entry name" value="Porins"/>
    <property type="match status" value="1"/>
</dbReference>
<dbReference type="OrthoDB" id="9760333at2"/>
<feature type="domain" description="TonB-dependent receptor plug" evidence="14">
    <location>
        <begin position="58"/>
        <end position="164"/>
    </location>
</feature>
<keyword evidence="2 10" id="KW-0813">Transport</keyword>
<dbReference type="GO" id="GO:0009279">
    <property type="term" value="C:cell outer membrane"/>
    <property type="evidence" value="ECO:0007669"/>
    <property type="project" value="UniProtKB-SubCell"/>
</dbReference>
<dbReference type="PANTHER" id="PTHR30069">
    <property type="entry name" value="TONB-DEPENDENT OUTER MEMBRANE RECEPTOR"/>
    <property type="match status" value="1"/>
</dbReference>
<dbReference type="InterPro" id="IPR039426">
    <property type="entry name" value="TonB-dep_rcpt-like"/>
</dbReference>
<dbReference type="GO" id="GO:0015889">
    <property type="term" value="P:cobalamin transport"/>
    <property type="evidence" value="ECO:0007669"/>
    <property type="project" value="TreeGrafter"/>
</dbReference>
<keyword evidence="3 10" id="KW-1134">Transmembrane beta strand</keyword>
<dbReference type="PROSITE" id="PS52016">
    <property type="entry name" value="TONB_DEPENDENT_REC_3"/>
    <property type="match status" value="1"/>
</dbReference>
<dbReference type="GO" id="GO:0006811">
    <property type="term" value="P:monoatomic ion transport"/>
    <property type="evidence" value="ECO:0007669"/>
    <property type="project" value="UniProtKB-KW"/>
</dbReference>
<dbReference type="Pfam" id="PF07715">
    <property type="entry name" value="Plug"/>
    <property type="match status" value="1"/>
</dbReference>
<evidence type="ECO:0000313" key="15">
    <source>
        <dbReference type="EMBL" id="RAI00304.1"/>
    </source>
</evidence>
<keyword evidence="9 10" id="KW-0998">Cell outer membrane</keyword>
<dbReference type="InterPro" id="IPR000531">
    <property type="entry name" value="Beta-barrel_TonB"/>
</dbReference>
<proteinExistence type="inferred from homology"/>
<keyword evidence="15" id="KW-0675">Receptor</keyword>
<evidence type="ECO:0000256" key="3">
    <source>
        <dbReference type="ARBA" id="ARBA00022452"/>
    </source>
</evidence>
<evidence type="ECO:0000259" key="14">
    <source>
        <dbReference type="Pfam" id="PF07715"/>
    </source>
</evidence>
<dbReference type="PANTHER" id="PTHR30069:SF53">
    <property type="entry name" value="COLICIN I RECEPTOR-RELATED"/>
    <property type="match status" value="1"/>
</dbReference>
<keyword evidence="6" id="KW-0406">Ion transport</keyword>
<evidence type="ECO:0000256" key="9">
    <source>
        <dbReference type="ARBA" id="ARBA00023237"/>
    </source>
</evidence>
<evidence type="ECO:0000259" key="13">
    <source>
        <dbReference type="Pfam" id="PF00593"/>
    </source>
</evidence>
<organism evidence="15 16">
    <name type="scientific">Acuticoccus sediminis</name>
    <dbReference type="NCBI Taxonomy" id="2184697"/>
    <lineage>
        <taxon>Bacteria</taxon>
        <taxon>Pseudomonadati</taxon>
        <taxon>Pseudomonadota</taxon>
        <taxon>Alphaproteobacteria</taxon>
        <taxon>Hyphomicrobiales</taxon>
        <taxon>Amorphaceae</taxon>
        <taxon>Acuticoccus</taxon>
    </lineage>
</organism>
<accession>A0A8B2NT15</accession>
<evidence type="ECO:0000256" key="12">
    <source>
        <dbReference type="SAM" id="SignalP"/>
    </source>
</evidence>
<gene>
    <name evidence="15" type="ORF">DLJ53_19310</name>
</gene>
<evidence type="ECO:0000256" key="2">
    <source>
        <dbReference type="ARBA" id="ARBA00022448"/>
    </source>
</evidence>
<dbReference type="Proteomes" id="UP000249590">
    <property type="component" value="Unassembled WGS sequence"/>
</dbReference>
<evidence type="ECO:0000256" key="11">
    <source>
        <dbReference type="RuleBase" id="RU003357"/>
    </source>
</evidence>
<feature type="signal peptide" evidence="12">
    <location>
        <begin position="1"/>
        <end position="33"/>
    </location>
</feature>
<keyword evidence="8 10" id="KW-0472">Membrane</keyword>
<dbReference type="InterPro" id="IPR012910">
    <property type="entry name" value="Plug_dom"/>
</dbReference>
<evidence type="ECO:0000256" key="1">
    <source>
        <dbReference type="ARBA" id="ARBA00004571"/>
    </source>
</evidence>
<comment type="subcellular location">
    <subcellularLocation>
        <location evidence="1 10">Cell outer membrane</location>
        <topology evidence="1 10">Multi-pass membrane protein</topology>
    </subcellularLocation>
</comment>
<evidence type="ECO:0000256" key="8">
    <source>
        <dbReference type="ARBA" id="ARBA00023136"/>
    </source>
</evidence>
<keyword evidence="7 11" id="KW-0798">TonB box</keyword>